<evidence type="ECO:0000313" key="2">
    <source>
        <dbReference type="Proteomes" id="UP001162734"/>
    </source>
</evidence>
<keyword evidence="2" id="KW-1185">Reference proteome</keyword>
<name>A0ABM7XCR1_9BACT</name>
<proteinExistence type="predicted"/>
<gene>
    <name evidence="1" type="ORF">AMPC_27710</name>
</gene>
<protein>
    <submittedName>
        <fullName evidence="1">Uncharacterized protein</fullName>
    </submittedName>
</protein>
<organism evidence="1 2">
    <name type="scientific">Anaeromyxobacter paludicola</name>
    <dbReference type="NCBI Taxonomy" id="2918171"/>
    <lineage>
        <taxon>Bacteria</taxon>
        <taxon>Pseudomonadati</taxon>
        <taxon>Myxococcota</taxon>
        <taxon>Myxococcia</taxon>
        <taxon>Myxococcales</taxon>
        <taxon>Cystobacterineae</taxon>
        <taxon>Anaeromyxobacteraceae</taxon>
        <taxon>Anaeromyxobacter</taxon>
    </lineage>
</organism>
<evidence type="ECO:0000313" key="1">
    <source>
        <dbReference type="EMBL" id="BDG09658.1"/>
    </source>
</evidence>
<reference evidence="2" key="1">
    <citation type="journal article" date="2022" name="Int. J. Syst. Evol. Microbiol.">
        <title>Anaeromyxobacter oryzae sp. nov., Anaeromyxobacter diazotrophicus sp. nov. and Anaeromyxobacter paludicola sp. nov., isolated from paddy soils.</title>
        <authorList>
            <person name="Itoh H."/>
            <person name="Xu Z."/>
            <person name="Mise K."/>
            <person name="Masuda Y."/>
            <person name="Ushijima N."/>
            <person name="Hayakawa C."/>
            <person name="Shiratori Y."/>
            <person name="Senoo K."/>
        </authorList>
    </citation>
    <scope>NUCLEOTIDE SEQUENCE [LARGE SCALE GENOMIC DNA]</scope>
    <source>
        <strain evidence="2">Red630</strain>
    </source>
</reference>
<dbReference type="EMBL" id="AP025592">
    <property type="protein sequence ID" value="BDG09658.1"/>
    <property type="molecule type" value="Genomic_DNA"/>
</dbReference>
<dbReference type="Proteomes" id="UP001162734">
    <property type="component" value="Chromosome"/>
</dbReference>
<dbReference type="Pfam" id="PF14907">
    <property type="entry name" value="NTP_transf_5"/>
    <property type="match status" value="1"/>
</dbReference>
<sequence length="308" mass="32806">MPLLDAIRALAAFDPPAELPPCDLDDLVNVLESHGLAPMASYQVESRPLGARLPERFRERLLTSYQGVVNDNVFKLVTLKGALRELAGVRAVLLGAAATVDWLYPHLAFRPVGDLRLAVRGEDGARFAAGLGGDFQPASTGAGGHTAVFSDGRIELRIQEGLLEGTADDGGLFDRATPFRAMGPGVARPAPEDALLLAAADQALEGLRSQLVTFVDVRELVRLDLDRATLHARAARLGLSRALHGSLSLTASFFPEVAERTLALLPVLLAGERALVEAVIEGARDPGRLRVLRGEQEAARKVLLGLQG</sequence>
<dbReference type="RefSeq" id="WP_248341933.1">
    <property type="nucleotide sequence ID" value="NZ_AP025592.1"/>
</dbReference>
<accession>A0ABM7XCR1</accession>
<dbReference type="InterPro" id="IPR039498">
    <property type="entry name" value="NTP_transf_5"/>
</dbReference>